<feature type="compositionally biased region" description="Basic and acidic residues" evidence="7">
    <location>
        <begin position="468"/>
        <end position="488"/>
    </location>
</feature>
<keyword evidence="11" id="KW-1185">Reference proteome</keyword>
<proteinExistence type="predicted"/>
<dbReference type="GO" id="GO:0003723">
    <property type="term" value="F:RNA binding"/>
    <property type="evidence" value="ECO:0007669"/>
    <property type="project" value="InterPro"/>
</dbReference>
<feature type="region of interest" description="Disordered" evidence="7">
    <location>
        <begin position="308"/>
        <end position="361"/>
    </location>
</feature>
<keyword evidence="2" id="KW-0507">mRNA processing</keyword>
<dbReference type="InterPro" id="IPR000061">
    <property type="entry name" value="Surp"/>
</dbReference>
<feature type="domain" description="SURP motif" evidence="9">
    <location>
        <begin position="34"/>
        <end position="78"/>
    </location>
</feature>
<dbReference type="Pfam" id="PF01805">
    <property type="entry name" value="Surp"/>
    <property type="match status" value="2"/>
</dbReference>
<feature type="compositionally biased region" description="Pro residues" evidence="7">
    <location>
        <begin position="546"/>
        <end position="557"/>
    </location>
</feature>
<dbReference type="FunFam" id="1.10.10.790:FF:000001">
    <property type="entry name" value="Splicing factor 3a, subunit 1"/>
    <property type="match status" value="1"/>
</dbReference>
<dbReference type="InterPro" id="IPR029071">
    <property type="entry name" value="Ubiquitin-like_domsf"/>
</dbReference>
<dbReference type="GO" id="GO:0000381">
    <property type="term" value="P:regulation of alternative mRNA splicing, via spliceosome"/>
    <property type="evidence" value="ECO:0007669"/>
    <property type="project" value="TreeGrafter"/>
</dbReference>
<evidence type="ECO:0000256" key="5">
    <source>
        <dbReference type="ARBA" id="ARBA00023187"/>
    </source>
</evidence>
<evidence type="ECO:0000313" key="10">
    <source>
        <dbReference type="EMBL" id="TDL27527.1"/>
    </source>
</evidence>
<dbReference type="VEuPathDB" id="FungiDB:BD410DRAFT_713978"/>
<feature type="compositionally biased region" description="Acidic residues" evidence="7">
    <location>
        <begin position="332"/>
        <end position="344"/>
    </location>
</feature>
<dbReference type="GO" id="GO:0045292">
    <property type="term" value="P:mRNA cis splicing, via spliceosome"/>
    <property type="evidence" value="ECO:0007669"/>
    <property type="project" value="InterPro"/>
</dbReference>
<feature type="region of interest" description="Disordered" evidence="7">
    <location>
        <begin position="466"/>
        <end position="488"/>
    </location>
</feature>
<evidence type="ECO:0000256" key="7">
    <source>
        <dbReference type="SAM" id="MobiDB-lite"/>
    </source>
</evidence>
<dbReference type="SUPFAM" id="SSF54236">
    <property type="entry name" value="Ubiquitin-like"/>
    <property type="match status" value="1"/>
</dbReference>
<dbReference type="STRING" id="50990.A0A4Y7QIR0"/>
<feature type="compositionally biased region" description="Polar residues" evidence="7">
    <location>
        <begin position="560"/>
        <end position="575"/>
    </location>
</feature>
<feature type="compositionally biased region" description="Basic and acidic residues" evidence="7">
    <location>
        <begin position="345"/>
        <end position="361"/>
    </location>
</feature>
<gene>
    <name evidence="10" type="ORF">BD410DRAFT_713978</name>
</gene>
<reference evidence="10 11" key="1">
    <citation type="submission" date="2018-06" db="EMBL/GenBank/DDBJ databases">
        <title>A transcriptomic atlas of mushroom development highlights an independent origin of complex multicellularity.</title>
        <authorList>
            <consortium name="DOE Joint Genome Institute"/>
            <person name="Krizsan K."/>
            <person name="Almasi E."/>
            <person name="Merenyi Z."/>
            <person name="Sahu N."/>
            <person name="Viragh M."/>
            <person name="Koszo T."/>
            <person name="Mondo S."/>
            <person name="Kiss B."/>
            <person name="Balint B."/>
            <person name="Kues U."/>
            <person name="Barry K."/>
            <person name="Hegedus J.C."/>
            <person name="Henrissat B."/>
            <person name="Johnson J."/>
            <person name="Lipzen A."/>
            <person name="Ohm R."/>
            <person name="Nagy I."/>
            <person name="Pangilinan J."/>
            <person name="Yan J."/>
            <person name="Xiong Y."/>
            <person name="Grigoriev I.V."/>
            <person name="Hibbett D.S."/>
            <person name="Nagy L.G."/>
        </authorList>
    </citation>
    <scope>NUCLEOTIDE SEQUENCE [LARGE SCALE GENOMIC DNA]</scope>
    <source>
        <strain evidence="10 11">SZMC22713</strain>
    </source>
</reference>
<dbReference type="PROSITE" id="PS50128">
    <property type="entry name" value="SURP"/>
    <property type="match status" value="2"/>
</dbReference>
<feature type="region of interest" description="Disordered" evidence="7">
    <location>
        <begin position="540"/>
        <end position="588"/>
    </location>
</feature>
<dbReference type="Pfam" id="PF00240">
    <property type="entry name" value="ubiquitin"/>
    <property type="match status" value="1"/>
</dbReference>
<sequence length="774" mass="85938">MNGRTDEGVDGATQDAAARFSTGLILPPPEIKSVIDRTALFLARSANPLQIEDKIREGQRSDPKFSFLNPADPYHAYYRHRMERIAAGEEEVDAEAVQRGKSEEVEMLIDDAPKGGIVPVEPPPPEFILDLPPIRAVDLDIVKLTALYTARRGRPFLASLSMREGRNYEFDFLRPTHSLFGYFNALVEQYSKVMYPAPDMLQRLKEGSEEGARWKFLNVIKQHAEFERLKREKEKRKQDDKEAERIAFAEIDWHDYAIVQTIEFTSADINAELPPPMSVAEMESMTLAQKKMAAMIMENTAEDVEAHRARQAAAEAEAAAAVASAGVGGDDGAMEQSDEEDDDAAERRRKEEEERNRELERARAIQATSMDASGPMKIRTDYVPNLDKKNAKVTMTTCTVCGQQVPIDQLQEHMRIELLDPKWKSQRDMLETRKAQLSELQRGANVDSSLKSLARARVDIFGTEVDEETRKREEQEQQERRKEREKVVWDGHTASKEKTLDKFQTNANIEEQIAAIHRAKVYGPADAANIGPSIGPTVAPTTINTLPPPPPSLPAPPHQNAANPTASDSAYSAATVSAGPQPASMYSAQPTPVMLPPLHFQGLDTSQTFGYQPPVPGGAPPGMHPSRLAALSGGPQAGMVRSADQMEGVVDDGVPPAKRQRVARLPGGQYYPEQDWVNLHPHPISLQVQLPVDPSKPEWKLDGSVVTIPEAPVTYLVSTLRDHIIRQMESSVPLSRIILYFNGKMLTNANSLASYNLEDEDMLTLAVRDVKKKK</sequence>
<evidence type="ECO:0000259" key="9">
    <source>
        <dbReference type="PROSITE" id="PS50128"/>
    </source>
</evidence>
<dbReference type="OrthoDB" id="447637at2759"/>
<feature type="domain" description="Ubiquitin-like" evidence="8">
    <location>
        <begin position="717"/>
        <end position="768"/>
    </location>
</feature>
<dbReference type="Pfam" id="PF12230">
    <property type="entry name" value="PRP21_like_P"/>
    <property type="match status" value="1"/>
</dbReference>
<feature type="compositionally biased region" description="Low complexity" evidence="7">
    <location>
        <begin position="311"/>
        <end position="325"/>
    </location>
</feature>
<evidence type="ECO:0000256" key="4">
    <source>
        <dbReference type="ARBA" id="ARBA00022737"/>
    </source>
</evidence>
<name>A0A4Y7QIR0_9AGAM</name>
<evidence type="ECO:0000256" key="6">
    <source>
        <dbReference type="ARBA" id="ARBA00023242"/>
    </source>
</evidence>
<dbReference type="GO" id="GO:0071004">
    <property type="term" value="C:U2-type prespliceosome"/>
    <property type="evidence" value="ECO:0007669"/>
    <property type="project" value="TreeGrafter"/>
</dbReference>
<dbReference type="PANTHER" id="PTHR15316">
    <property type="entry name" value="SPLICEOSOME ASSOCIATED PROTEIN 114/SWAP SPLICING FACTOR-RELATED"/>
    <property type="match status" value="1"/>
</dbReference>
<evidence type="ECO:0000256" key="1">
    <source>
        <dbReference type="ARBA" id="ARBA00004123"/>
    </source>
</evidence>
<keyword evidence="6" id="KW-0539">Nucleus</keyword>
<dbReference type="PROSITE" id="PS50053">
    <property type="entry name" value="UBIQUITIN_2"/>
    <property type="match status" value="1"/>
</dbReference>
<keyword evidence="5" id="KW-0508">mRNA splicing</keyword>
<evidence type="ECO:0000259" key="8">
    <source>
        <dbReference type="PROSITE" id="PS50053"/>
    </source>
</evidence>
<comment type="subcellular location">
    <subcellularLocation>
        <location evidence="1">Nucleus</location>
    </subcellularLocation>
</comment>
<dbReference type="SUPFAM" id="SSF109905">
    <property type="entry name" value="Surp module (SWAP domain)"/>
    <property type="match status" value="2"/>
</dbReference>
<dbReference type="AlphaFoldDB" id="A0A4Y7QIR0"/>
<dbReference type="InterPro" id="IPR022030">
    <property type="entry name" value="SF3A1_dom"/>
</dbReference>
<evidence type="ECO:0000256" key="3">
    <source>
        <dbReference type="ARBA" id="ARBA00022728"/>
    </source>
</evidence>
<evidence type="ECO:0000313" key="11">
    <source>
        <dbReference type="Proteomes" id="UP000294933"/>
    </source>
</evidence>
<dbReference type="InterPro" id="IPR035967">
    <property type="entry name" value="SWAP/Surp_sf"/>
</dbReference>
<dbReference type="EMBL" id="ML170159">
    <property type="protein sequence ID" value="TDL27527.1"/>
    <property type="molecule type" value="Genomic_DNA"/>
</dbReference>
<dbReference type="Gene3D" id="3.10.20.90">
    <property type="entry name" value="Phosphatidylinositol 3-kinase Catalytic Subunit, Chain A, domain 1"/>
    <property type="match status" value="1"/>
</dbReference>
<dbReference type="GO" id="GO:0005686">
    <property type="term" value="C:U2 snRNP"/>
    <property type="evidence" value="ECO:0007669"/>
    <property type="project" value="UniProtKB-ARBA"/>
</dbReference>
<dbReference type="InterPro" id="IPR045146">
    <property type="entry name" value="SF3A1"/>
</dbReference>
<organism evidence="10 11">
    <name type="scientific">Rickenella mellea</name>
    <dbReference type="NCBI Taxonomy" id="50990"/>
    <lineage>
        <taxon>Eukaryota</taxon>
        <taxon>Fungi</taxon>
        <taxon>Dikarya</taxon>
        <taxon>Basidiomycota</taxon>
        <taxon>Agaricomycotina</taxon>
        <taxon>Agaricomycetes</taxon>
        <taxon>Hymenochaetales</taxon>
        <taxon>Rickenellaceae</taxon>
        <taxon>Rickenella</taxon>
    </lineage>
</organism>
<dbReference type="Gene3D" id="1.10.10.790">
    <property type="entry name" value="Surp module"/>
    <property type="match status" value="2"/>
</dbReference>
<dbReference type="PANTHER" id="PTHR15316:SF1">
    <property type="entry name" value="SPLICING FACTOR 3A SUBUNIT 1"/>
    <property type="match status" value="1"/>
</dbReference>
<dbReference type="SMART" id="SM00648">
    <property type="entry name" value="SWAP"/>
    <property type="match status" value="2"/>
</dbReference>
<dbReference type="GO" id="GO:0071013">
    <property type="term" value="C:catalytic step 2 spliceosome"/>
    <property type="evidence" value="ECO:0007669"/>
    <property type="project" value="TreeGrafter"/>
</dbReference>
<protein>
    <submittedName>
        <fullName evidence="10">Uncharacterized protein</fullName>
    </submittedName>
</protein>
<keyword evidence="4" id="KW-0677">Repeat</keyword>
<accession>A0A4Y7QIR0</accession>
<dbReference type="FunFam" id="1.10.10.790:FF:000002">
    <property type="entry name" value="Splicing factor 3A subunit 1"/>
    <property type="match status" value="1"/>
</dbReference>
<feature type="domain" description="SURP motif" evidence="9">
    <location>
        <begin position="141"/>
        <end position="183"/>
    </location>
</feature>
<dbReference type="InterPro" id="IPR000626">
    <property type="entry name" value="Ubiquitin-like_dom"/>
</dbReference>
<evidence type="ECO:0000256" key="2">
    <source>
        <dbReference type="ARBA" id="ARBA00022664"/>
    </source>
</evidence>
<dbReference type="Proteomes" id="UP000294933">
    <property type="component" value="Unassembled WGS sequence"/>
</dbReference>
<keyword evidence="3" id="KW-0747">Spliceosome</keyword>